<evidence type="ECO:0000313" key="2">
    <source>
        <dbReference type="Proteomes" id="UP000256845"/>
    </source>
</evidence>
<keyword evidence="2" id="KW-1185">Reference proteome</keyword>
<name>A0A3D9H5B0_9PROT</name>
<evidence type="ECO:0000313" key="1">
    <source>
        <dbReference type="EMBL" id="RED44695.1"/>
    </source>
</evidence>
<sequence length="134" mass="14905">MEGLIALGADTPLSTEEAIAHRQETKTLVSEGLTTFHRKSGGYFSLDKETCRLRRLVSITDHAFWNARLPTIAERAVAGVNGLITYQGKNYIYDFQYAPLTGDKSDNDLTLYELTSEGSSEVCKFYQNEGTQGE</sequence>
<comment type="caution">
    <text evidence="1">The sequence shown here is derived from an EMBL/GenBank/DDBJ whole genome shotgun (WGS) entry which is preliminary data.</text>
</comment>
<dbReference type="Proteomes" id="UP000256845">
    <property type="component" value="Unassembled WGS sequence"/>
</dbReference>
<proteinExistence type="predicted"/>
<dbReference type="AlphaFoldDB" id="A0A3D9H5B0"/>
<organism evidence="1 2">
    <name type="scientific">Aestuariispira insulae</name>
    <dbReference type="NCBI Taxonomy" id="1461337"/>
    <lineage>
        <taxon>Bacteria</taxon>
        <taxon>Pseudomonadati</taxon>
        <taxon>Pseudomonadota</taxon>
        <taxon>Alphaproteobacteria</taxon>
        <taxon>Rhodospirillales</taxon>
        <taxon>Kiloniellaceae</taxon>
        <taxon>Aestuariispira</taxon>
    </lineage>
</organism>
<gene>
    <name evidence="1" type="ORF">DFP90_11457</name>
</gene>
<accession>A0A3D9H5B0</accession>
<protein>
    <submittedName>
        <fullName evidence="1">Uncharacterized protein</fullName>
    </submittedName>
</protein>
<dbReference type="EMBL" id="QRDW01000014">
    <property type="protein sequence ID" value="RED44695.1"/>
    <property type="molecule type" value="Genomic_DNA"/>
</dbReference>
<reference evidence="1 2" key="1">
    <citation type="submission" date="2018-07" db="EMBL/GenBank/DDBJ databases">
        <title>Genomic Encyclopedia of Type Strains, Phase III (KMG-III): the genomes of soil and plant-associated and newly described type strains.</title>
        <authorList>
            <person name="Whitman W."/>
        </authorList>
    </citation>
    <scope>NUCLEOTIDE SEQUENCE [LARGE SCALE GENOMIC DNA]</scope>
    <source>
        <strain evidence="1 2">CECT 8488</strain>
    </source>
</reference>